<evidence type="ECO:0000256" key="1">
    <source>
        <dbReference type="SAM" id="MobiDB-lite"/>
    </source>
</evidence>
<gene>
    <name evidence="2" type="ORF">IC610_19360</name>
</gene>
<dbReference type="Pfam" id="PF11888">
    <property type="entry name" value="DUF3408"/>
    <property type="match status" value="1"/>
</dbReference>
<sequence>MEKNSKKNVPAIDEQMMMNMMVDGVKKDGFEVPETNSLSEADAVTKLAAPENKPSLKERNKSKKSSTEKYGDQFLSTHSMAKRGDKSIYIRQEYHERLTRIVQVIGDDNIPLYAYLDNILEHHFDLFEKAITEDFNNKFKPIF</sequence>
<evidence type="ECO:0000313" key="2">
    <source>
        <dbReference type="EMBL" id="MBD8084571.1"/>
    </source>
</evidence>
<proteinExistence type="predicted"/>
<dbReference type="InterPro" id="IPR021823">
    <property type="entry name" value="DUF3408"/>
</dbReference>
<comment type="caution">
    <text evidence="2">The sequence shown here is derived from an EMBL/GenBank/DDBJ whole genome shotgun (WGS) entry which is preliminary data.</text>
</comment>
<organism evidence="2 3">
    <name type="scientific">Chryseobacterium caseinilyticum</name>
    <dbReference type="NCBI Taxonomy" id="2771428"/>
    <lineage>
        <taxon>Bacteria</taxon>
        <taxon>Pseudomonadati</taxon>
        <taxon>Bacteroidota</taxon>
        <taxon>Flavobacteriia</taxon>
        <taxon>Flavobacteriales</taxon>
        <taxon>Weeksellaceae</taxon>
        <taxon>Chryseobacterium group</taxon>
        <taxon>Chryseobacterium</taxon>
    </lineage>
</organism>
<evidence type="ECO:0000313" key="3">
    <source>
        <dbReference type="Proteomes" id="UP000637299"/>
    </source>
</evidence>
<dbReference type="RefSeq" id="WP_191738442.1">
    <property type="nucleotide sequence ID" value="NZ_JACYFS010000012.1"/>
</dbReference>
<protein>
    <submittedName>
        <fullName evidence="2">DUF3408 domain-containing protein</fullName>
    </submittedName>
</protein>
<name>A0ABR8ZGX9_9FLAO</name>
<accession>A0ABR8ZGX9</accession>
<feature type="region of interest" description="Disordered" evidence="1">
    <location>
        <begin position="41"/>
        <end position="76"/>
    </location>
</feature>
<dbReference type="EMBL" id="JACYFS010000012">
    <property type="protein sequence ID" value="MBD8084571.1"/>
    <property type="molecule type" value="Genomic_DNA"/>
</dbReference>
<feature type="compositionally biased region" description="Basic and acidic residues" evidence="1">
    <location>
        <begin position="54"/>
        <end position="71"/>
    </location>
</feature>
<reference evidence="2 3" key="1">
    <citation type="submission" date="2020-09" db="EMBL/GenBank/DDBJ databases">
        <title>Genome seq and assembly of Chryseobacterium sp.</title>
        <authorList>
            <person name="Chhetri G."/>
        </authorList>
    </citation>
    <scope>NUCLEOTIDE SEQUENCE [LARGE SCALE GENOMIC DNA]</scope>
    <source>
        <strain evidence="2 3">GCR10</strain>
    </source>
</reference>
<dbReference type="Proteomes" id="UP000637299">
    <property type="component" value="Unassembled WGS sequence"/>
</dbReference>
<keyword evidence="3" id="KW-1185">Reference proteome</keyword>